<dbReference type="Pfam" id="PF14395">
    <property type="entry name" value="COOH-NH2_lig"/>
    <property type="match status" value="1"/>
</dbReference>
<dbReference type="OrthoDB" id="6062at10239"/>
<keyword evidence="1" id="KW-0436">Ligase</keyword>
<accession>A0A0R6CA73</accession>
<reference evidence="1 2" key="1">
    <citation type="journal article" date="2015" name="Genome Announc.">
        <title>Complete Genome Sequence of Citrobacter Phage CVT22 Isolated from the Gut of the Formosan Subterranean Termite, Coptotermes formosanus Shiraki.</title>
        <authorList>
            <person name="Tikhe C.V."/>
            <person name="Martin T.M."/>
            <person name="Gissendanner C.R."/>
            <person name="Husseneder C."/>
        </authorList>
    </citation>
    <scope>NUCLEOTIDE SEQUENCE [LARGE SCALE GENOMIC DNA]</scope>
</reference>
<evidence type="ECO:0000313" key="2">
    <source>
        <dbReference type="Proteomes" id="UP000202282"/>
    </source>
</evidence>
<dbReference type="GO" id="GO:0016874">
    <property type="term" value="F:ligase activity"/>
    <property type="evidence" value="ECO:0007669"/>
    <property type="project" value="UniProtKB-KW"/>
</dbReference>
<dbReference type="EMBL" id="KP774835">
    <property type="protein sequence ID" value="AJT60765.1"/>
    <property type="molecule type" value="Genomic_DNA"/>
</dbReference>
<dbReference type="RefSeq" id="YP_009168444.1">
    <property type="nucleotide sequence ID" value="NC_027988.2"/>
</dbReference>
<evidence type="ECO:0000313" key="1">
    <source>
        <dbReference type="EMBL" id="AJT60765.1"/>
    </source>
</evidence>
<sequence length="267" mass="29833">MSNLLIGLDPELWVAKDGKIVSAYGLIGGTKDEPIKVKQGAVQVDGLALEFNIDPAHNKAEFISNIDTVMGILASMVPGYELVIQPVAHFGMEYIDAQPEKAKELGCSPDYDAWKMDVNPRPDGKRPFRTAAGHIHFGFIEENDAPIEAQGYIEYCSNIIRELDFYLALPSLFYDNDAKRRELYGKAGAFRPKTYGFEYRTLSNMWLSTKALKEWAYDASIDAWNRIESGVSLVAKYGDIQNIVNMSDKKAAERIIKAENILMPQGV</sequence>
<dbReference type="Proteomes" id="UP000202282">
    <property type="component" value="Segment"/>
</dbReference>
<organism evidence="1 2">
    <name type="scientific">Citrobacter phage CVT22</name>
    <dbReference type="NCBI Taxonomy" id="1622234"/>
    <lineage>
        <taxon>Viruses</taxon>
        <taxon>Duplodnaviria</taxon>
        <taxon>Heunggongvirae</taxon>
        <taxon>Uroviricota</taxon>
        <taxon>Caudoviricetes</taxon>
        <taxon>Zobellviridae</taxon>
        <taxon>Citrovirus</taxon>
        <taxon>Citrovirus coptotermitis</taxon>
    </lineage>
</organism>
<proteinExistence type="predicted"/>
<protein>
    <submittedName>
        <fullName evidence="1">COOH-NH2 ligase</fullName>
    </submittedName>
</protein>
<dbReference type="KEGG" id="vg:26040387"/>
<keyword evidence="2" id="KW-1185">Reference proteome</keyword>
<dbReference type="InterPro" id="IPR025681">
    <property type="entry name" value="COOH-NH2_lig"/>
</dbReference>
<dbReference type="GeneID" id="26040387"/>
<name>A0A0R6CA73_9CAUD</name>